<name>A0AAW1VUQ8_RUBAR</name>
<gene>
    <name evidence="2" type="ORF">M0R45_034968</name>
</gene>
<accession>A0AAW1VUQ8</accession>
<keyword evidence="3" id="KW-1185">Reference proteome</keyword>
<feature type="compositionally biased region" description="Basic and acidic residues" evidence="1">
    <location>
        <begin position="119"/>
        <end position="131"/>
    </location>
</feature>
<feature type="region of interest" description="Disordered" evidence="1">
    <location>
        <begin position="70"/>
        <end position="154"/>
    </location>
</feature>
<proteinExistence type="predicted"/>
<dbReference type="AlphaFoldDB" id="A0AAW1VUQ8"/>
<sequence length="166" mass="18738">MCRVAKHWALHEYECQFTHKSQGSSSISFTVPLPSVHDLRIRGFNIFIVYAISDNDDKDILLVVQEKQEHNTTNPNCYPCATGGDLSSSDEPLPETYLLSYKPDSMEDKDKEGNEEEAERGNEEQQDEDHTLAAATSTDGSNNRVRGSQKLEARERFIMESILVPT</sequence>
<dbReference type="EMBL" id="JBEDUW010000007">
    <property type="protein sequence ID" value="KAK9911043.1"/>
    <property type="molecule type" value="Genomic_DNA"/>
</dbReference>
<reference evidence="2 3" key="1">
    <citation type="journal article" date="2023" name="G3 (Bethesda)">
        <title>A chromosome-length genome assembly and annotation of blackberry (Rubus argutus, cv. 'Hillquist').</title>
        <authorList>
            <person name="Bruna T."/>
            <person name="Aryal R."/>
            <person name="Dudchenko O."/>
            <person name="Sargent D.J."/>
            <person name="Mead D."/>
            <person name="Buti M."/>
            <person name="Cavallini A."/>
            <person name="Hytonen T."/>
            <person name="Andres J."/>
            <person name="Pham M."/>
            <person name="Weisz D."/>
            <person name="Mascagni F."/>
            <person name="Usai G."/>
            <person name="Natali L."/>
            <person name="Bassil N."/>
            <person name="Fernandez G.E."/>
            <person name="Lomsadze A."/>
            <person name="Armour M."/>
            <person name="Olukolu B."/>
            <person name="Poorten T."/>
            <person name="Britton C."/>
            <person name="Davik J."/>
            <person name="Ashrafi H."/>
            <person name="Aiden E.L."/>
            <person name="Borodovsky M."/>
            <person name="Worthington M."/>
        </authorList>
    </citation>
    <scope>NUCLEOTIDE SEQUENCE [LARGE SCALE GENOMIC DNA]</scope>
    <source>
        <strain evidence="2">PI 553951</strain>
    </source>
</reference>
<evidence type="ECO:0000313" key="3">
    <source>
        <dbReference type="Proteomes" id="UP001457282"/>
    </source>
</evidence>
<feature type="compositionally biased region" description="Polar residues" evidence="1">
    <location>
        <begin position="134"/>
        <end position="146"/>
    </location>
</feature>
<organism evidence="2 3">
    <name type="scientific">Rubus argutus</name>
    <name type="common">Southern blackberry</name>
    <dbReference type="NCBI Taxonomy" id="59490"/>
    <lineage>
        <taxon>Eukaryota</taxon>
        <taxon>Viridiplantae</taxon>
        <taxon>Streptophyta</taxon>
        <taxon>Embryophyta</taxon>
        <taxon>Tracheophyta</taxon>
        <taxon>Spermatophyta</taxon>
        <taxon>Magnoliopsida</taxon>
        <taxon>eudicotyledons</taxon>
        <taxon>Gunneridae</taxon>
        <taxon>Pentapetalae</taxon>
        <taxon>rosids</taxon>
        <taxon>fabids</taxon>
        <taxon>Rosales</taxon>
        <taxon>Rosaceae</taxon>
        <taxon>Rosoideae</taxon>
        <taxon>Rosoideae incertae sedis</taxon>
        <taxon>Rubus</taxon>
    </lineage>
</organism>
<dbReference type="Proteomes" id="UP001457282">
    <property type="component" value="Unassembled WGS sequence"/>
</dbReference>
<evidence type="ECO:0000256" key="1">
    <source>
        <dbReference type="SAM" id="MobiDB-lite"/>
    </source>
</evidence>
<protein>
    <submittedName>
        <fullName evidence="2">Uncharacterized protein</fullName>
    </submittedName>
</protein>
<comment type="caution">
    <text evidence="2">The sequence shown here is derived from an EMBL/GenBank/DDBJ whole genome shotgun (WGS) entry which is preliminary data.</text>
</comment>
<evidence type="ECO:0000313" key="2">
    <source>
        <dbReference type="EMBL" id="KAK9911043.1"/>
    </source>
</evidence>